<feature type="transmembrane region" description="Helical" evidence="1">
    <location>
        <begin position="74"/>
        <end position="95"/>
    </location>
</feature>
<sequence length="119" mass="13014">MSEAMLQVKTLYAMGIITLSCVPPLVSAILDTVADIQYPAEQVSPLDSGLGYPCYYVSEEQWAEKTVDYAGLVIRSYVTLATTIVLAGLGVAALVMRYKGHEGRLVQVLRRDGGIYYMC</sequence>
<evidence type="ECO:0000256" key="1">
    <source>
        <dbReference type="SAM" id="Phobius"/>
    </source>
</evidence>
<evidence type="ECO:0000313" key="2">
    <source>
        <dbReference type="EMBL" id="TEB28574.1"/>
    </source>
</evidence>
<proteinExistence type="predicted"/>
<protein>
    <submittedName>
        <fullName evidence="2">Uncharacterized protein</fullName>
    </submittedName>
</protein>
<gene>
    <name evidence="2" type="ORF">FA13DRAFT_1793767</name>
</gene>
<reference evidence="2 3" key="1">
    <citation type="journal article" date="2019" name="Nat. Ecol. Evol.">
        <title>Megaphylogeny resolves global patterns of mushroom evolution.</title>
        <authorList>
            <person name="Varga T."/>
            <person name="Krizsan K."/>
            <person name="Foldi C."/>
            <person name="Dima B."/>
            <person name="Sanchez-Garcia M."/>
            <person name="Sanchez-Ramirez S."/>
            <person name="Szollosi G.J."/>
            <person name="Szarkandi J.G."/>
            <person name="Papp V."/>
            <person name="Albert L."/>
            <person name="Andreopoulos W."/>
            <person name="Angelini C."/>
            <person name="Antonin V."/>
            <person name="Barry K.W."/>
            <person name="Bougher N.L."/>
            <person name="Buchanan P."/>
            <person name="Buyck B."/>
            <person name="Bense V."/>
            <person name="Catcheside P."/>
            <person name="Chovatia M."/>
            <person name="Cooper J."/>
            <person name="Damon W."/>
            <person name="Desjardin D."/>
            <person name="Finy P."/>
            <person name="Geml J."/>
            <person name="Haridas S."/>
            <person name="Hughes K."/>
            <person name="Justo A."/>
            <person name="Karasinski D."/>
            <person name="Kautmanova I."/>
            <person name="Kiss B."/>
            <person name="Kocsube S."/>
            <person name="Kotiranta H."/>
            <person name="LaButti K.M."/>
            <person name="Lechner B.E."/>
            <person name="Liimatainen K."/>
            <person name="Lipzen A."/>
            <person name="Lukacs Z."/>
            <person name="Mihaltcheva S."/>
            <person name="Morgado L.N."/>
            <person name="Niskanen T."/>
            <person name="Noordeloos M.E."/>
            <person name="Ohm R.A."/>
            <person name="Ortiz-Santana B."/>
            <person name="Ovrebo C."/>
            <person name="Racz N."/>
            <person name="Riley R."/>
            <person name="Savchenko A."/>
            <person name="Shiryaev A."/>
            <person name="Soop K."/>
            <person name="Spirin V."/>
            <person name="Szebenyi C."/>
            <person name="Tomsovsky M."/>
            <person name="Tulloss R.E."/>
            <person name="Uehling J."/>
            <person name="Grigoriev I.V."/>
            <person name="Vagvolgyi C."/>
            <person name="Papp T."/>
            <person name="Martin F.M."/>
            <person name="Miettinen O."/>
            <person name="Hibbett D.S."/>
            <person name="Nagy L.G."/>
        </authorList>
    </citation>
    <scope>NUCLEOTIDE SEQUENCE [LARGE SCALE GENOMIC DNA]</scope>
    <source>
        <strain evidence="2 3">FP101781</strain>
    </source>
</reference>
<keyword evidence="3" id="KW-1185">Reference proteome</keyword>
<dbReference type="AlphaFoldDB" id="A0A4Y7T3N4"/>
<keyword evidence="1" id="KW-0812">Transmembrane</keyword>
<keyword evidence="1" id="KW-0472">Membrane</keyword>
<feature type="transmembrane region" description="Helical" evidence="1">
    <location>
        <begin position="12"/>
        <end position="30"/>
    </location>
</feature>
<keyword evidence="1" id="KW-1133">Transmembrane helix</keyword>
<dbReference type="EMBL" id="QPFP01000031">
    <property type="protein sequence ID" value="TEB28574.1"/>
    <property type="molecule type" value="Genomic_DNA"/>
</dbReference>
<comment type="caution">
    <text evidence="2">The sequence shown here is derived from an EMBL/GenBank/DDBJ whole genome shotgun (WGS) entry which is preliminary data.</text>
</comment>
<evidence type="ECO:0000313" key="3">
    <source>
        <dbReference type="Proteomes" id="UP000298030"/>
    </source>
</evidence>
<dbReference type="Proteomes" id="UP000298030">
    <property type="component" value="Unassembled WGS sequence"/>
</dbReference>
<accession>A0A4Y7T3N4</accession>
<organism evidence="2 3">
    <name type="scientific">Coprinellus micaceus</name>
    <name type="common">Glistening ink-cap mushroom</name>
    <name type="synonym">Coprinus micaceus</name>
    <dbReference type="NCBI Taxonomy" id="71717"/>
    <lineage>
        <taxon>Eukaryota</taxon>
        <taxon>Fungi</taxon>
        <taxon>Dikarya</taxon>
        <taxon>Basidiomycota</taxon>
        <taxon>Agaricomycotina</taxon>
        <taxon>Agaricomycetes</taxon>
        <taxon>Agaricomycetidae</taxon>
        <taxon>Agaricales</taxon>
        <taxon>Agaricineae</taxon>
        <taxon>Psathyrellaceae</taxon>
        <taxon>Coprinellus</taxon>
    </lineage>
</organism>
<dbReference type="OrthoDB" id="3035007at2759"/>
<name>A0A4Y7T3N4_COPMI</name>